<organism evidence="1 2">
    <name type="scientific">Butyrivibrio proteoclasticus (strain ATCC 51982 / DSM 14932 / B316)</name>
    <name type="common">Clostridium proteoclasticum</name>
    <dbReference type="NCBI Taxonomy" id="515622"/>
    <lineage>
        <taxon>Bacteria</taxon>
        <taxon>Bacillati</taxon>
        <taxon>Bacillota</taxon>
        <taxon>Clostridia</taxon>
        <taxon>Lachnospirales</taxon>
        <taxon>Lachnospiraceae</taxon>
        <taxon>Butyrivibrio</taxon>
    </lineage>
</organism>
<sequence length="128" mass="15155">MNDLQEAKQALVDCFPNSFINENNEFIAEKRSNQYFLLGDCKTPRDIECKVLEWFSRPASKGQPYSQEWRNRKFREFMRNGVNAFLDTGFSEDEMRTIYQHLGNAINHEKTILFIENGYDFAVLQEKK</sequence>
<accession>E0S3S6</accession>
<dbReference type="RefSeq" id="WP_013282707.1">
    <property type="nucleotide sequence ID" value="NC_014389.1"/>
</dbReference>
<gene>
    <name evidence="1" type="ordered locus">bpr_II119</name>
</gene>
<geneLocation type="plasmid" evidence="1 2">
    <name>pCY360</name>
</geneLocation>
<dbReference type="KEGG" id="bpb:bpr_II119"/>
<keyword evidence="2" id="KW-1185">Reference proteome</keyword>
<keyword evidence="1" id="KW-0614">Plasmid</keyword>
<evidence type="ECO:0000313" key="1">
    <source>
        <dbReference type="EMBL" id="ADL36058.1"/>
    </source>
</evidence>
<dbReference type="Proteomes" id="UP000001299">
    <property type="component" value="Plasmid pCY360"/>
</dbReference>
<proteinExistence type="predicted"/>
<evidence type="ECO:0000313" key="2">
    <source>
        <dbReference type="Proteomes" id="UP000001299"/>
    </source>
</evidence>
<dbReference type="AlphaFoldDB" id="E0S3S6"/>
<name>E0S3S6_BUTPB</name>
<dbReference type="HOGENOM" id="CLU_2056580_0_0_9"/>
<protein>
    <submittedName>
        <fullName evidence="1">Uncharacterized protein</fullName>
    </submittedName>
</protein>
<reference evidence="1 2" key="1">
    <citation type="journal article" date="2010" name="PLoS ONE">
        <title>The glycobiome of the rumen bacterium Butyrivibrio proteoclasticus B316(T) highlights adaptation to a polysaccharide-rich environment.</title>
        <authorList>
            <person name="Kelly W.J."/>
            <person name="Leahy S.C."/>
            <person name="Altermann E."/>
            <person name="Yeoman C.J."/>
            <person name="Dunne J.C."/>
            <person name="Kong Z."/>
            <person name="Pacheco D.M."/>
            <person name="Li D."/>
            <person name="Noel S.J."/>
            <person name="Moon C.D."/>
            <person name="Cookson A.L."/>
            <person name="Attwood G.T."/>
        </authorList>
    </citation>
    <scope>NUCLEOTIDE SEQUENCE [LARGE SCALE GENOMIC DNA]</scope>
    <source>
        <strain evidence="2">ATCC 51982 / DSM 14932 / B316</strain>
        <plasmid evidence="2">Plasmid pCY360</plasmid>
    </source>
</reference>
<dbReference type="EMBL" id="CP001812">
    <property type="protein sequence ID" value="ADL36058.1"/>
    <property type="molecule type" value="Genomic_DNA"/>
</dbReference>